<dbReference type="Pfam" id="PF14497">
    <property type="entry name" value="GST_C_3"/>
    <property type="match status" value="1"/>
</dbReference>
<keyword evidence="3" id="KW-0808">Transferase</keyword>
<comment type="subunit">
    <text evidence="1">Homodimer.</text>
</comment>
<dbReference type="Gene3D" id="1.20.1050.10">
    <property type="match status" value="2"/>
</dbReference>
<dbReference type="STRING" id="7102.A0A2A4IXL3"/>
<dbReference type="GO" id="GO:0004364">
    <property type="term" value="F:glutathione transferase activity"/>
    <property type="evidence" value="ECO:0007669"/>
    <property type="project" value="UniProtKB-EC"/>
</dbReference>
<dbReference type="InterPro" id="IPR036282">
    <property type="entry name" value="Glutathione-S-Trfase_C_sf"/>
</dbReference>
<reference evidence="8" key="1">
    <citation type="submission" date="2017-09" db="EMBL/GenBank/DDBJ databases">
        <title>Contemporary evolution of a Lepidopteran species, Heliothis virescens, in response to modern agricultural practices.</title>
        <authorList>
            <person name="Fritz M.L."/>
            <person name="Deyonke A.M."/>
            <person name="Papanicolaou A."/>
            <person name="Micinski S."/>
            <person name="Westbrook J."/>
            <person name="Gould F."/>
        </authorList>
    </citation>
    <scope>NUCLEOTIDE SEQUENCE [LARGE SCALE GENOMIC DNA]</scope>
    <source>
        <strain evidence="8">HvINT-</strain>
        <tissue evidence="8">Whole body</tissue>
    </source>
</reference>
<dbReference type="InterPro" id="IPR010987">
    <property type="entry name" value="Glutathione-S-Trfase_C-like"/>
</dbReference>
<dbReference type="FunFam" id="1.20.1050.10:FF:000030">
    <property type="entry name" value="Glutathione S-transferase S1"/>
    <property type="match status" value="1"/>
</dbReference>
<evidence type="ECO:0000259" key="7">
    <source>
        <dbReference type="PROSITE" id="PS50405"/>
    </source>
</evidence>
<protein>
    <recommendedName>
        <fullName evidence="2">glutathione transferase</fullName>
        <ecNumber evidence="2">2.5.1.18</ecNumber>
    </recommendedName>
</protein>
<sequence length="353" mass="41026">MPRKLQYFDFNGLGEKIRYLLHYTGQEFEDVRHDITTWPIPEIKETLPFGQFPLYEEDGRVLCQSLAIAKYVARGTDLIPSDPWKQAQVDSAVYSIMDYNKHVVAAVHEPDPQKKIELRNKLFTEYIDYYFSRFEKLLKENGGYFSGKYFDFNGLGEKIRYLLHYTGQEFEDVRHDITTWPIPEIKETLPFGQFPLYEEDGRVLCQSLAIAKYVARGTDLIPSDPWKQAQVDSAVYSIMDYNKHVVAAVHEPDPQKKIELRNKLFTEYIDYYFSRFEKLLKENGGYFSGKLSWGEFVLCAAVDGTNFFFSTEIQKNYPAVKAVCEEIWNAPGVKEYIAARGPYSLDGIKKRFG</sequence>
<dbReference type="SUPFAM" id="SSF47616">
    <property type="entry name" value="GST C-terminal domain-like"/>
    <property type="match status" value="2"/>
</dbReference>
<dbReference type="GO" id="GO:0006749">
    <property type="term" value="P:glutathione metabolic process"/>
    <property type="evidence" value="ECO:0007669"/>
    <property type="project" value="TreeGrafter"/>
</dbReference>
<evidence type="ECO:0000256" key="3">
    <source>
        <dbReference type="ARBA" id="ARBA00022679"/>
    </source>
</evidence>
<dbReference type="InterPro" id="IPR040079">
    <property type="entry name" value="Glutathione_S-Trfase"/>
</dbReference>
<feature type="domain" description="GST N-terminal" evidence="6">
    <location>
        <begin position="143"/>
        <end position="222"/>
    </location>
</feature>
<dbReference type="EC" id="2.5.1.18" evidence="2"/>
<evidence type="ECO:0000313" key="8">
    <source>
        <dbReference type="EMBL" id="PCG64226.1"/>
    </source>
</evidence>
<dbReference type="PROSITE" id="PS50405">
    <property type="entry name" value="GST_CTER"/>
    <property type="match status" value="1"/>
</dbReference>
<organism evidence="8">
    <name type="scientific">Heliothis virescens</name>
    <name type="common">Tobacco budworm moth</name>
    <dbReference type="NCBI Taxonomy" id="7102"/>
    <lineage>
        <taxon>Eukaryota</taxon>
        <taxon>Metazoa</taxon>
        <taxon>Ecdysozoa</taxon>
        <taxon>Arthropoda</taxon>
        <taxon>Hexapoda</taxon>
        <taxon>Insecta</taxon>
        <taxon>Pterygota</taxon>
        <taxon>Neoptera</taxon>
        <taxon>Endopterygota</taxon>
        <taxon>Lepidoptera</taxon>
        <taxon>Glossata</taxon>
        <taxon>Ditrysia</taxon>
        <taxon>Noctuoidea</taxon>
        <taxon>Noctuidae</taxon>
        <taxon>Heliothinae</taxon>
        <taxon>Heliothis</taxon>
    </lineage>
</organism>
<dbReference type="EMBL" id="NWSH01005424">
    <property type="protein sequence ID" value="PCG64226.1"/>
    <property type="molecule type" value="Genomic_DNA"/>
</dbReference>
<dbReference type="InterPro" id="IPR004046">
    <property type="entry name" value="GST_C"/>
</dbReference>
<comment type="similarity">
    <text evidence="4">Belongs to the GST superfamily. Sigma family.</text>
</comment>
<comment type="catalytic activity">
    <reaction evidence="5">
        <text>RX + glutathione = an S-substituted glutathione + a halide anion + H(+)</text>
        <dbReference type="Rhea" id="RHEA:16437"/>
        <dbReference type="ChEBI" id="CHEBI:15378"/>
        <dbReference type="ChEBI" id="CHEBI:16042"/>
        <dbReference type="ChEBI" id="CHEBI:17792"/>
        <dbReference type="ChEBI" id="CHEBI:57925"/>
        <dbReference type="ChEBI" id="CHEBI:90779"/>
        <dbReference type="EC" id="2.5.1.18"/>
    </reaction>
</comment>
<dbReference type="AlphaFoldDB" id="A0A2A4IXL3"/>
<dbReference type="SFLD" id="SFLDS00019">
    <property type="entry name" value="Glutathione_Transferase_(cytos"/>
    <property type="match status" value="1"/>
</dbReference>
<dbReference type="CDD" id="cd03192">
    <property type="entry name" value="GST_C_Sigma_like"/>
    <property type="match status" value="1"/>
</dbReference>
<comment type="caution">
    <text evidence="8">The sequence shown here is derived from an EMBL/GenBank/DDBJ whole genome shotgun (WGS) entry which is preliminary data.</text>
</comment>
<accession>A0A2A4IXL3</accession>
<dbReference type="InterPro" id="IPR004045">
    <property type="entry name" value="Glutathione_S-Trfase_N"/>
</dbReference>
<proteinExistence type="inferred from homology"/>
<dbReference type="InterPro" id="IPR050213">
    <property type="entry name" value="GST_superfamily"/>
</dbReference>
<dbReference type="PANTHER" id="PTHR11571">
    <property type="entry name" value="GLUTATHIONE S-TRANSFERASE"/>
    <property type="match status" value="1"/>
</dbReference>
<gene>
    <name evidence="8" type="ORF">B5V51_11022</name>
</gene>
<feature type="domain" description="GST N-terminal" evidence="6">
    <location>
        <begin position="1"/>
        <end position="80"/>
    </location>
</feature>
<evidence type="ECO:0000256" key="1">
    <source>
        <dbReference type="ARBA" id="ARBA00011738"/>
    </source>
</evidence>
<dbReference type="SFLD" id="SFLDG00363">
    <property type="entry name" value="AMPS_(cytGST):_Alpha-__Mu-__Pi"/>
    <property type="match status" value="1"/>
</dbReference>
<dbReference type="PROSITE" id="PS50404">
    <property type="entry name" value="GST_NTER"/>
    <property type="match status" value="2"/>
</dbReference>
<dbReference type="SUPFAM" id="SSF52833">
    <property type="entry name" value="Thioredoxin-like"/>
    <property type="match status" value="2"/>
</dbReference>
<dbReference type="InterPro" id="IPR036249">
    <property type="entry name" value="Thioredoxin-like_sf"/>
</dbReference>
<dbReference type="CDD" id="cd03039">
    <property type="entry name" value="GST_N_Sigma_like"/>
    <property type="match status" value="2"/>
</dbReference>
<dbReference type="Gene3D" id="3.40.30.10">
    <property type="entry name" value="Glutaredoxin"/>
    <property type="match status" value="2"/>
</dbReference>
<evidence type="ECO:0000256" key="4">
    <source>
        <dbReference type="ARBA" id="ARBA00038317"/>
    </source>
</evidence>
<dbReference type="Pfam" id="PF02798">
    <property type="entry name" value="GST_N"/>
    <property type="match status" value="2"/>
</dbReference>
<dbReference type="SFLD" id="SFLDG01205">
    <property type="entry name" value="AMPS.1"/>
    <property type="match status" value="1"/>
</dbReference>
<evidence type="ECO:0000256" key="2">
    <source>
        <dbReference type="ARBA" id="ARBA00012452"/>
    </source>
</evidence>
<dbReference type="PANTHER" id="PTHR11571:SF224">
    <property type="entry name" value="HEMATOPOIETIC PROSTAGLANDIN D SYNTHASE"/>
    <property type="match status" value="1"/>
</dbReference>
<evidence type="ECO:0000256" key="5">
    <source>
        <dbReference type="ARBA" id="ARBA00047960"/>
    </source>
</evidence>
<evidence type="ECO:0000259" key="6">
    <source>
        <dbReference type="PROSITE" id="PS50404"/>
    </source>
</evidence>
<feature type="domain" description="GST C-terminal" evidence="7">
    <location>
        <begin position="224"/>
        <end position="352"/>
    </location>
</feature>
<name>A0A2A4IXL3_HELVI</name>